<dbReference type="Pfam" id="PF00271">
    <property type="entry name" value="Helicase_C"/>
    <property type="match status" value="1"/>
</dbReference>
<dbReference type="GO" id="GO:0000724">
    <property type="term" value="P:double-strand break repair via homologous recombination"/>
    <property type="evidence" value="ECO:0007669"/>
    <property type="project" value="TreeGrafter"/>
</dbReference>
<dbReference type="PANTHER" id="PTHR13710">
    <property type="entry name" value="DNA HELICASE RECQ FAMILY MEMBER"/>
    <property type="match status" value="1"/>
</dbReference>
<dbReference type="GO" id="GO:0005737">
    <property type="term" value="C:cytoplasm"/>
    <property type="evidence" value="ECO:0007669"/>
    <property type="project" value="TreeGrafter"/>
</dbReference>
<dbReference type="EC" id="5.6.2.4" evidence="3"/>
<reference evidence="5 6" key="1">
    <citation type="journal article" date="2015" name="Genome Biol. Evol.">
        <title>Phylogenomic analyses indicate that early fungi evolved digesting cell walls of algal ancestors of land plants.</title>
        <authorList>
            <person name="Chang Y."/>
            <person name="Wang S."/>
            <person name="Sekimoto S."/>
            <person name="Aerts A.L."/>
            <person name="Choi C."/>
            <person name="Clum A."/>
            <person name="LaButti K.M."/>
            <person name="Lindquist E.A."/>
            <person name="Yee Ngan C."/>
            <person name="Ohm R.A."/>
            <person name="Salamov A.A."/>
            <person name="Grigoriev I.V."/>
            <person name="Spatafora J.W."/>
            <person name="Berbee M.L."/>
        </authorList>
    </citation>
    <scope>NUCLEOTIDE SEQUENCE [LARGE SCALE GENOMIC DNA]</scope>
    <source>
        <strain evidence="5 6">NRRL 1564</strain>
    </source>
</reference>
<dbReference type="Gene3D" id="3.40.50.300">
    <property type="entry name" value="P-loop containing nucleotide triphosphate hydrolases"/>
    <property type="match status" value="1"/>
</dbReference>
<dbReference type="EMBL" id="KZ303537">
    <property type="protein sequence ID" value="PIA13465.1"/>
    <property type="molecule type" value="Genomic_DNA"/>
</dbReference>
<dbReference type="PANTHER" id="PTHR13710:SF108">
    <property type="entry name" value="ATP-DEPENDENT DNA HELICASE Q4"/>
    <property type="match status" value="1"/>
</dbReference>
<evidence type="ECO:0000259" key="4">
    <source>
        <dbReference type="PROSITE" id="PS51194"/>
    </source>
</evidence>
<evidence type="ECO:0000313" key="6">
    <source>
        <dbReference type="Proteomes" id="UP000242474"/>
    </source>
</evidence>
<evidence type="ECO:0000313" key="5">
    <source>
        <dbReference type="EMBL" id="PIA13465.1"/>
    </source>
</evidence>
<accession>A0A2G5B393</accession>
<dbReference type="InterPro" id="IPR001650">
    <property type="entry name" value="Helicase_C-like"/>
</dbReference>
<dbReference type="InterPro" id="IPR027417">
    <property type="entry name" value="P-loop_NTPase"/>
</dbReference>
<sequence>MTGTATAALSERLCKMFAIDTTHGIVRGNALRKNIELSVVPVDMGAAPFTRSTAREDALVSVLRSQDLAQLDSILIYVSTQANADRVAEYLTVRSIPAQSYHAGKPAAERTRIQAAFMQAPSGNSIERGIGLNGVPIRILVATVAFGMGLNKSDVRAVIHFNIPRSMEAYVQEVGRAGRDGAPARGVLLLAMYPTQNNPQQHPAYIKCASADAVLLRSWAHAAGIDMVSIRRLLHRLFPADFIRSAIVSARKACANAATITSSSWRAMHTAVMSLKELEADLDVDQATAQTLINYLALMEPTMIQMEPNAHRKCTVRFTRTDLGKLANSSRLFAAIAASFTDGMARMHQPRPNGILTHIPSVQKPTNNVDVDVFELARRMGVKPSETITELYQWRAKREVALEWQDPSCVVRIALDMSQFVDQESGSSDAKHWADQLALRLDDYITGLATSLSQHNETRVRDNLNRVRSIESMALAACEAARRVEQLLQAQVASKSAQAAQNDILQTSIAAYFAATSEEEEDAVLCLKERMDALGMDVLDTSMIPTSFYRQSVDADGDAVSIASEVRKCVSNFVQQHADRLKSARAVARIFHGLSSPSFTSSQWSWCSEWGSLVGTDFEIVRRCAQEELVRMRCSLSEACQRSD</sequence>
<organism evidence="5 6">
    <name type="scientific">Coemansia reversa (strain ATCC 12441 / NRRL 1564)</name>
    <dbReference type="NCBI Taxonomy" id="763665"/>
    <lineage>
        <taxon>Eukaryota</taxon>
        <taxon>Fungi</taxon>
        <taxon>Fungi incertae sedis</taxon>
        <taxon>Zoopagomycota</taxon>
        <taxon>Kickxellomycotina</taxon>
        <taxon>Kickxellomycetes</taxon>
        <taxon>Kickxellales</taxon>
        <taxon>Kickxellaceae</taxon>
        <taxon>Coemansia</taxon>
    </lineage>
</organism>
<dbReference type="GO" id="GO:0005694">
    <property type="term" value="C:chromosome"/>
    <property type="evidence" value="ECO:0007669"/>
    <property type="project" value="TreeGrafter"/>
</dbReference>
<protein>
    <recommendedName>
        <fullName evidence="3">DNA 3'-5' helicase</fullName>
        <ecNumber evidence="3">5.6.2.4</ecNumber>
    </recommendedName>
</protein>
<dbReference type="GO" id="GO:0005634">
    <property type="term" value="C:nucleus"/>
    <property type="evidence" value="ECO:0007669"/>
    <property type="project" value="TreeGrafter"/>
</dbReference>
<dbReference type="GO" id="GO:0043138">
    <property type="term" value="F:3'-5' DNA helicase activity"/>
    <property type="evidence" value="ECO:0007669"/>
    <property type="project" value="UniProtKB-EC"/>
</dbReference>
<dbReference type="STRING" id="763665.A0A2G5B393"/>
<keyword evidence="6" id="KW-1185">Reference proteome</keyword>
<dbReference type="AlphaFoldDB" id="A0A2G5B393"/>
<evidence type="ECO:0000256" key="2">
    <source>
        <dbReference type="ARBA" id="ARBA00034617"/>
    </source>
</evidence>
<dbReference type="GO" id="GO:0009378">
    <property type="term" value="F:four-way junction helicase activity"/>
    <property type="evidence" value="ECO:0007669"/>
    <property type="project" value="TreeGrafter"/>
</dbReference>
<dbReference type="Proteomes" id="UP000242474">
    <property type="component" value="Unassembled WGS sequence"/>
</dbReference>
<dbReference type="PROSITE" id="PS51194">
    <property type="entry name" value="HELICASE_CTER"/>
    <property type="match status" value="1"/>
</dbReference>
<feature type="domain" description="Helicase C-terminal" evidence="4">
    <location>
        <begin position="55"/>
        <end position="238"/>
    </location>
</feature>
<dbReference type="SMART" id="SM00490">
    <property type="entry name" value="HELICc"/>
    <property type="match status" value="1"/>
</dbReference>
<proteinExistence type="inferred from homology"/>
<comment type="similarity">
    <text evidence="1">Belongs to the helicase family. RecQ subfamily.</text>
</comment>
<evidence type="ECO:0000256" key="1">
    <source>
        <dbReference type="ARBA" id="ARBA00005446"/>
    </source>
</evidence>
<comment type="catalytic activity">
    <reaction evidence="2">
        <text>Couples ATP hydrolysis with the unwinding of duplex DNA by translocating in the 3'-5' direction.</text>
        <dbReference type="EC" id="5.6.2.4"/>
    </reaction>
</comment>
<gene>
    <name evidence="5" type="ORF">COEREDRAFT_83490</name>
</gene>
<evidence type="ECO:0000256" key="3">
    <source>
        <dbReference type="ARBA" id="ARBA00034808"/>
    </source>
</evidence>
<name>A0A2G5B393_COERN</name>
<dbReference type="OrthoDB" id="10261556at2759"/>
<dbReference type="SUPFAM" id="SSF52540">
    <property type="entry name" value="P-loop containing nucleoside triphosphate hydrolases"/>
    <property type="match status" value="1"/>
</dbReference>